<comment type="caution">
    <text evidence="1">The sequence shown here is derived from an EMBL/GenBank/DDBJ whole genome shotgun (WGS) entry which is preliminary data.</text>
</comment>
<accession>A0A9P6RB82</accession>
<reference evidence="1" key="1">
    <citation type="journal article" date="2020" name="Fungal Divers.">
        <title>Resolving the Mortierellaceae phylogeny through synthesis of multi-gene phylogenetics and phylogenomics.</title>
        <authorList>
            <person name="Vandepol N."/>
            <person name="Liber J."/>
            <person name="Desiro A."/>
            <person name="Na H."/>
            <person name="Kennedy M."/>
            <person name="Barry K."/>
            <person name="Grigoriev I.V."/>
            <person name="Miller A.N."/>
            <person name="O'Donnell K."/>
            <person name="Stajich J.E."/>
            <person name="Bonito G."/>
        </authorList>
    </citation>
    <scope>NUCLEOTIDE SEQUENCE</scope>
    <source>
        <strain evidence="1">NVP60</strain>
    </source>
</reference>
<keyword evidence="2" id="KW-1185">Reference proteome</keyword>
<name>A0A9P6RB82_9FUNG</name>
<proteinExistence type="predicted"/>
<dbReference type="EMBL" id="JAAAIN010000391">
    <property type="protein sequence ID" value="KAG0315183.1"/>
    <property type="molecule type" value="Genomic_DNA"/>
</dbReference>
<dbReference type="Proteomes" id="UP000823405">
    <property type="component" value="Unassembled WGS sequence"/>
</dbReference>
<dbReference type="OrthoDB" id="2277177at2759"/>
<protein>
    <submittedName>
        <fullName evidence="1">Uncharacterized protein</fullName>
    </submittedName>
</protein>
<evidence type="ECO:0000313" key="2">
    <source>
        <dbReference type="Proteomes" id="UP000823405"/>
    </source>
</evidence>
<dbReference type="AlphaFoldDB" id="A0A9P6RB82"/>
<gene>
    <name evidence="1" type="ORF">BGZ97_008517</name>
</gene>
<organism evidence="1 2">
    <name type="scientific">Linnemannia gamsii</name>
    <dbReference type="NCBI Taxonomy" id="64522"/>
    <lineage>
        <taxon>Eukaryota</taxon>
        <taxon>Fungi</taxon>
        <taxon>Fungi incertae sedis</taxon>
        <taxon>Mucoromycota</taxon>
        <taxon>Mortierellomycotina</taxon>
        <taxon>Mortierellomycetes</taxon>
        <taxon>Mortierellales</taxon>
        <taxon>Mortierellaceae</taxon>
        <taxon>Linnemannia</taxon>
    </lineage>
</organism>
<evidence type="ECO:0000313" key="1">
    <source>
        <dbReference type="EMBL" id="KAG0315183.1"/>
    </source>
</evidence>
<sequence>MSISRANSQSESWKKIVKVFIKRWTVSSRNGTDPSIGRRRRPWTQLCHQEEQEEQEEHREQEQLNRTEMEDLRSNLAHIFHEECDWKVRGKCLACLFKLYQTDCIDALESGELRKIEITDVMTLIGVFAPHIPTPRMLSVFNRVLDDLVPLVRLPTPDIDDSAVMAAVRHYINGDLDDASDALLPLPRKLRIMIESLWRSYLW</sequence>